<reference evidence="1 2" key="1">
    <citation type="submission" date="2020-02" db="EMBL/GenBank/DDBJ databases">
        <authorList>
            <person name="Ma Q."/>
            <person name="Huang Y."/>
            <person name="Song X."/>
            <person name="Pei D."/>
        </authorList>
    </citation>
    <scope>NUCLEOTIDE SEQUENCE [LARGE SCALE GENOMIC DNA]</scope>
    <source>
        <strain evidence="1">Sxm20200214</strain>
        <tissue evidence="1">Leaf</tissue>
    </source>
</reference>
<evidence type="ECO:0000313" key="1">
    <source>
        <dbReference type="EMBL" id="KAG2331654.1"/>
    </source>
</evidence>
<dbReference type="EMBL" id="JAAMPC010000001">
    <property type="protein sequence ID" value="KAG2331654.1"/>
    <property type="molecule type" value="Genomic_DNA"/>
</dbReference>
<dbReference type="Proteomes" id="UP000886595">
    <property type="component" value="Unassembled WGS sequence"/>
</dbReference>
<comment type="caution">
    <text evidence="1">The sequence shown here is derived from an EMBL/GenBank/DDBJ whole genome shotgun (WGS) entry which is preliminary data.</text>
</comment>
<protein>
    <submittedName>
        <fullName evidence="1">Uncharacterized protein</fullName>
    </submittedName>
</protein>
<organism evidence="1 2">
    <name type="scientific">Brassica carinata</name>
    <name type="common">Ethiopian mustard</name>
    <name type="synonym">Abyssinian cabbage</name>
    <dbReference type="NCBI Taxonomy" id="52824"/>
    <lineage>
        <taxon>Eukaryota</taxon>
        <taxon>Viridiplantae</taxon>
        <taxon>Streptophyta</taxon>
        <taxon>Embryophyta</taxon>
        <taxon>Tracheophyta</taxon>
        <taxon>Spermatophyta</taxon>
        <taxon>Magnoliopsida</taxon>
        <taxon>eudicotyledons</taxon>
        <taxon>Gunneridae</taxon>
        <taxon>Pentapetalae</taxon>
        <taxon>rosids</taxon>
        <taxon>malvids</taxon>
        <taxon>Brassicales</taxon>
        <taxon>Brassicaceae</taxon>
        <taxon>Brassiceae</taxon>
        <taxon>Brassica</taxon>
    </lineage>
</organism>
<sequence length="204" mass="22348">MVRRHSPIRVSLQPSIVPAGIARDNQGFTQIDINRKSAECSDRGPKIDTELNWLDDARSSRPKLNEALWVGLKLDRCLTSSGSGGPMDPNKARIGSVSEPDKAQSVGLTLGLWIDRSDCKNQKCSDNLIKIQSKRNFWTAMVGSGQVLSDSDRMVELVDKFGPNQLEQLNWSAGTVSFSSSVRVSNLGANSYCPKVVKLALECL</sequence>
<accession>A0A8X7WKY4</accession>
<name>A0A8X7WKY4_BRACI</name>
<keyword evidence="2" id="KW-1185">Reference proteome</keyword>
<gene>
    <name evidence="1" type="ORF">Bca52824_002834</name>
</gene>
<dbReference type="AlphaFoldDB" id="A0A8X7WKY4"/>
<evidence type="ECO:0000313" key="2">
    <source>
        <dbReference type="Proteomes" id="UP000886595"/>
    </source>
</evidence>
<proteinExistence type="predicted"/>